<evidence type="ECO:0000256" key="9">
    <source>
        <dbReference type="ARBA" id="ARBA00047836"/>
    </source>
</evidence>
<evidence type="ECO:0000313" key="13">
    <source>
        <dbReference type="Proteomes" id="UP001304769"/>
    </source>
</evidence>
<keyword evidence="10" id="KW-0963">Cytoplasm</keyword>
<dbReference type="HAMAP" id="MF_00418">
    <property type="entry name" value="DapA"/>
    <property type="match status" value="1"/>
</dbReference>
<dbReference type="Gene3D" id="3.20.20.70">
    <property type="entry name" value="Aldolase class I"/>
    <property type="match status" value="1"/>
</dbReference>
<evidence type="ECO:0000313" key="12">
    <source>
        <dbReference type="EMBL" id="MEA5455668.1"/>
    </source>
</evidence>
<keyword evidence="13" id="KW-1185">Reference proteome</keyword>
<dbReference type="EC" id="4.3.3.7" evidence="3 10"/>
<dbReference type="CDD" id="cd00408">
    <property type="entry name" value="DHDPS-like"/>
    <property type="match status" value="1"/>
</dbReference>
<dbReference type="PRINTS" id="PR00146">
    <property type="entry name" value="DHPICSNTHASE"/>
</dbReference>
<evidence type="ECO:0000256" key="1">
    <source>
        <dbReference type="ARBA" id="ARBA00003294"/>
    </source>
</evidence>
<comment type="function">
    <text evidence="1 10">Catalyzes the condensation of (S)-aspartate-beta-semialdehyde [(S)-ASA] and pyruvate to 4-hydroxy-tetrahydrodipicolinate (HTPA).</text>
</comment>
<evidence type="ECO:0000256" key="4">
    <source>
        <dbReference type="ARBA" id="ARBA00022605"/>
    </source>
</evidence>
<dbReference type="InterPro" id="IPR002220">
    <property type="entry name" value="DapA-like"/>
</dbReference>
<dbReference type="NCBIfam" id="TIGR00674">
    <property type="entry name" value="dapA"/>
    <property type="match status" value="1"/>
</dbReference>
<dbReference type="SUPFAM" id="SSF51569">
    <property type="entry name" value="Aldolase"/>
    <property type="match status" value="1"/>
</dbReference>
<protein>
    <recommendedName>
        <fullName evidence="3 10">4-hydroxy-tetrahydrodipicolinate synthase</fullName>
        <shortName evidence="10">HTPA synthase</shortName>
        <ecNumber evidence="3 10">4.3.3.7</ecNumber>
    </recommendedName>
</protein>
<reference evidence="12 13" key="1">
    <citation type="submission" date="2023-12" db="EMBL/GenBank/DDBJ databases">
        <title>Sinomonas terricola sp. nov, isolated from litchi orchard soil in Guangdong, PR China.</title>
        <authorList>
            <person name="Jiaxin W."/>
            <person name="Yang Z."/>
            <person name="Honghui Z."/>
        </authorList>
    </citation>
    <scope>NUCLEOTIDE SEQUENCE [LARGE SCALE GENOMIC DNA]</scope>
    <source>
        <strain evidence="12 13">JGH33</strain>
    </source>
</reference>
<keyword evidence="6 10" id="KW-0457">Lysine biosynthesis</keyword>
<proteinExistence type="inferred from homology"/>
<comment type="caution">
    <text evidence="12">The sequence shown here is derived from an EMBL/GenBank/DDBJ whole genome shotgun (WGS) entry which is preliminary data.</text>
</comment>
<gene>
    <name evidence="10 12" type="primary">dapA</name>
    <name evidence="12" type="ORF">SPF06_13120</name>
</gene>
<feature type="site" description="Part of a proton relay during catalysis" evidence="10">
    <location>
        <position position="110"/>
    </location>
</feature>
<dbReference type="PANTHER" id="PTHR42849:SF1">
    <property type="entry name" value="N-ACETYLNEURAMINATE LYASE"/>
    <property type="match status" value="1"/>
</dbReference>
<keyword evidence="5 10" id="KW-0220">Diaminopimelate biosynthesis</keyword>
<dbReference type="RefSeq" id="WP_323279546.1">
    <property type="nucleotide sequence ID" value="NZ_JAYGGQ010000010.1"/>
</dbReference>
<feature type="active site" description="Proton donor/acceptor" evidence="10">
    <location>
        <position position="136"/>
    </location>
</feature>
<dbReference type="PIRSF" id="PIRSF001365">
    <property type="entry name" value="DHDPS"/>
    <property type="match status" value="1"/>
</dbReference>
<comment type="caution">
    <text evidence="10">Was originally thought to be a dihydrodipicolinate synthase (DHDPS), catalyzing the condensation of (S)-aspartate-beta-semialdehyde [(S)-ASA] and pyruvate to dihydrodipicolinate (DHDP). However, it was shown in E.coli that the product of the enzymatic reaction is not dihydrodipicolinate but in fact (4S)-4-hydroxy-2,3,4,5-tetrahydro-(2S)-dipicolinic acid (HTPA), and that the consecutive dehydration reaction leading to DHDP is not spontaneous but catalyzed by DapB.</text>
</comment>
<evidence type="ECO:0000256" key="7">
    <source>
        <dbReference type="ARBA" id="ARBA00023239"/>
    </source>
</evidence>
<sequence length="303" mass="31821">MSQNLRGVLTALATPFDQDEAIDVATLRRVVDRSIDAGVDGVVAAGSTGEVGALSSDERLLLIDTVIEHANGRVPVIAQTGATSTAEAIRLSKAAEKSGADVLMLITPYYEPLSVEETVAYIKDVAGAVDLPVMLYNIPAVTGVNLDPATVRSLAEEVENIRYIKDSSANWEQALQLIHHHGDVIGTFIGWDAYAFSALVEGAAGVMAGTANVVPDEIVAVSRRIADGDLLGARELWNRVYPVIDALLSVPFIPSVKAGLGLQGIPAGSPRRPTAGLNAEDFARLEHALAALKNAPALTQTIG</sequence>
<comment type="catalytic activity">
    <reaction evidence="9 10">
        <text>L-aspartate 4-semialdehyde + pyruvate = (2S,4S)-4-hydroxy-2,3,4,5-tetrahydrodipicolinate + H2O + H(+)</text>
        <dbReference type="Rhea" id="RHEA:34171"/>
        <dbReference type="ChEBI" id="CHEBI:15361"/>
        <dbReference type="ChEBI" id="CHEBI:15377"/>
        <dbReference type="ChEBI" id="CHEBI:15378"/>
        <dbReference type="ChEBI" id="CHEBI:67139"/>
        <dbReference type="ChEBI" id="CHEBI:537519"/>
        <dbReference type="EC" id="4.3.3.7"/>
    </reaction>
</comment>
<dbReference type="EMBL" id="JAYGGQ010000010">
    <property type="protein sequence ID" value="MEA5455668.1"/>
    <property type="molecule type" value="Genomic_DNA"/>
</dbReference>
<dbReference type="InterPro" id="IPR013785">
    <property type="entry name" value="Aldolase_TIM"/>
</dbReference>
<evidence type="ECO:0000256" key="3">
    <source>
        <dbReference type="ARBA" id="ARBA00012086"/>
    </source>
</evidence>
<comment type="subunit">
    <text evidence="10">Homotetramer; dimer of dimers.</text>
</comment>
<feature type="site" description="Part of a proton relay during catalysis" evidence="10">
    <location>
        <position position="47"/>
    </location>
</feature>
<comment type="caution">
    <text evidence="10">Lacks conserved residue(s) required for the propagation of feature annotation.</text>
</comment>
<comment type="pathway">
    <text evidence="2 10">Amino-acid biosynthesis; L-lysine biosynthesis via DAP pathway; (S)-tetrahydrodipicolinate from L-aspartate: step 3/4.</text>
</comment>
<comment type="similarity">
    <text evidence="10 11">Belongs to the DapA family.</text>
</comment>
<keyword evidence="7 10" id="KW-0456">Lyase</keyword>
<organism evidence="12 13">
    <name type="scientific">Sinomonas terricola</name>
    <dbReference type="NCBI Taxonomy" id="3110330"/>
    <lineage>
        <taxon>Bacteria</taxon>
        <taxon>Bacillati</taxon>
        <taxon>Actinomycetota</taxon>
        <taxon>Actinomycetes</taxon>
        <taxon>Micrococcales</taxon>
        <taxon>Micrococcaceae</taxon>
        <taxon>Sinomonas</taxon>
    </lineage>
</organism>
<comment type="subcellular location">
    <subcellularLocation>
        <location evidence="10">Cytoplasm</location>
    </subcellularLocation>
</comment>
<evidence type="ECO:0000256" key="8">
    <source>
        <dbReference type="ARBA" id="ARBA00023270"/>
    </source>
</evidence>
<feature type="binding site" evidence="10">
    <location>
        <position position="48"/>
    </location>
    <ligand>
        <name>pyruvate</name>
        <dbReference type="ChEBI" id="CHEBI:15361"/>
    </ligand>
</feature>
<dbReference type="PANTHER" id="PTHR42849">
    <property type="entry name" value="N-ACETYLNEURAMINATE LYASE"/>
    <property type="match status" value="1"/>
</dbReference>
<evidence type="ECO:0000256" key="5">
    <source>
        <dbReference type="ARBA" id="ARBA00022915"/>
    </source>
</evidence>
<feature type="active site" description="Schiff-base intermediate with substrate" evidence="10">
    <location>
        <position position="165"/>
    </location>
</feature>
<dbReference type="Proteomes" id="UP001304769">
    <property type="component" value="Unassembled WGS sequence"/>
</dbReference>
<dbReference type="GO" id="GO:0008840">
    <property type="term" value="F:4-hydroxy-tetrahydrodipicolinate synthase activity"/>
    <property type="evidence" value="ECO:0007669"/>
    <property type="project" value="UniProtKB-EC"/>
</dbReference>
<evidence type="ECO:0000256" key="11">
    <source>
        <dbReference type="PIRNR" id="PIRNR001365"/>
    </source>
</evidence>
<keyword evidence="8 10" id="KW-0704">Schiff base</keyword>
<evidence type="ECO:0000256" key="10">
    <source>
        <dbReference type="HAMAP-Rule" id="MF_00418"/>
    </source>
</evidence>
<evidence type="ECO:0000256" key="2">
    <source>
        <dbReference type="ARBA" id="ARBA00005120"/>
    </source>
</evidence>
<dbReference type="Pfam" id="PF00701">
    <property type="entry name" value="DHDPS"/>
    <property type="match status" value="1"/>
</dbReference>
<dbReference type="InterPro" id="IPR005263">
    <property type="entry name" value="DapA"/>
</dbReference>
<evidence type="ECO:0000256" key="6">
    <source>
        <dbReference type="ARBA" id="ARBA00023154"/>
    </source>
</evidence>
<dbReference type="SMART" id="SM01130">
    <property type="entry name" value="DHDPS"/>
    <property type="match status" value="1"/>
</dbReference>
<name>A0ABU5T7L7_9MICC</name>
<keyword evidence="4 10" id="KW-0028">Amino-acid biosynthesis</keyword>
<accession>A0ABU5T7L7</accession>